<sequence>MLTHLSIRNYALIDNLTIDFPNGLITITGETGAGKSIILGALKLVLGERAEIKSIKNSEKKCFIEADFQLSSGQFANFFIQNDLDFEENTVIRREILPSGKSRAFINDTPVTLDTLHELTYQLIDIHSQFETSDLYNENYQMGLLDKFSGLEIQFSKYISIYNQYILEKKKLEELIKQFDSNNNDSEYNKYLWEELENAELESLSFSDLENELNMMKNSEFIAHIISESQQLLQNEDIGTLNQLQEISSRMDKGAVLLSDLEKLAERINSVKLELQDITSEYDLLLEKLEFNPIRFEELNQKFNEINTLLQKHKVNSVDELLEIKNHLLKKTTNSENLEKEISISQKQIQKYINELNLHATELHNKRLENIPFLEKRILEILTKLGMDKSKINIKLETIDHFNGLGSDKISFLFSANMGKKLLPIEKSISGGERSRVMLAIKKIMAENDNLPTLILDEIDTGVSGRIANEIGILMQEMSKTMQLIVITHLPQVAAKGNYQFKVEKNEVENKTQTQIRLLTPKERIEEIAQLISGSDVTDIARAQAQSLLN</sequence>
<feature type="domain" description="RecF/RecN/SMC N-terminal" evidence="11">
    <location>
        <begin position="2"/>
        <end position="507"/>
    </location>
</feature>
<evidence type="ECO:0000313" key="13">
    <source>
        <dbReference type="Proteomes" id="UP000238042"/>
    </source>
</evidence>
<dbReference type="PANTHER" id="PTHR11059">
    <property type="entry name" value="DNA REPAIR PROTEIN RECN"/>
    <property type="match status" value="1"/>
</dbReference>
<evidence type="ECO:0000256" key="10">
    <source>
        <dbReference type="SAM" id="Coils"/>
    </source>
</evidence>
<dbReference type="PANTHER" id="PTHR11059:SF0">
    <property type="entry name" value="DNA REPAIR PROTEIN RECN"/>
    <property type="match status" value="1"/>
</dbReference>
<dbReference type="PIRSF" id="PIRSF003128">
    <property type="entry name" value="RecN"/>
    <property type="match status" value="1"/>
</dbReference>
<evidence type="ECO:0000256" key="3">
    <source>
        <dbReference type="ARBA" id="ARBA00021315"/>
    </source>
</evidence>
<evidence type="ECO:0000256" key="7">
    <source>
        <dbReference type="ARBA" id="ARBA00023204"/>
    </source>
</evidence>
<dbReference type="SUPFAM" id="SSF52540">
    <property type="entry name" value="P-loop containing nucleoside triphosphate hydrolases"/>
    <property type="match status" value="1"/>
</dbReference>
<evidence type="ECO:0000256" key="6">
    <source>
        <dbReference type="ARBA" id="ARBA00022840"/>
    </source>
</evidence>
<keyword evidence="10" id="KW-0175">Coiled coil</keyword>
<keyword evidence="5 9" id="KW-0227">DNA damage</keyword>
<evidence type="ECO:0000259" key="11">
    <source>
        <dbReference type="Pfam" id="PF02463"/>
    </source>
</evidence>
<feature type="coiled-coil region" evidence="10">
    <location>
        <begin position="261"/>
        <end position="355"/>
    </location>
</feature>
<organism evidence="12 13">
    <name type="scientific">Apibacter adventoris</name>
    <dbReference type="NCBI Taxonomy" id="1679466"/>
    <lineage>
        <taxon>Bacteria</taxon>
        <taxon>Pseudomonadati</taxon>
        <taxon>Bacteroidota</taxon>
        <taxon>Flavobacteriia</taxon>
        <taxon>Flavobacteriales</taxon>
        <taxon>Weeksellaceae</taxon>
        <taxon>Apibacter</taxon>
    </lineage>
</organism>
<dbReference type="GO" id="GO:0009432">
    <property type="term" value="P:SOS response"/>
    <property type="evidence" value="ECO:0007669"/>
    <property type="project" value="TreeGrafter"/>
</dbReference>
<gene>
    <name evidence="12" type="primary">recN</name>
    <name evidence="12" type="ORF">C4S77_08235</name>
</gene>
<dbReference type="GO" id="GO:0006281">
    <property type="term" value="P:DNA repair"/>
    <property type="evidence" value="ECO:0007669"/>
    <property type="project" value="UniProtKB-KW"/>
</dbReference>
<dbReference type="InterPro" id="IPR027417">
    <property type="entry name" value="P-loop_NTPase"/>
</dbReference>
<accession>A0A2S8AB00</accession>
<evidence type="ECO:0000313" key="12">
    <source>
        <dbReference type="EMBL" id="PQL91778.1"/>
    </source>
</evidence>
<comment type="function">
    <text evidence="1 9">May be involved in recombinational repair of damaged DNA.</text>
</comment>
<comment type="caution">
    <text evidence="12">The sequence shown here is derived from an EMBL/GenBank/DDBJ whole genome shotgun (WGS) entry which is preliminary data.</text>
</comment>
<evidence type="ECO:0000256" key="9">
    <source>
        <dbReference type="PIRNR" id="PIRNR003128"/>
    </source>
</evidence>
<evidence type="ECO:0000256" key="1">
    <source>
        <dbReference type="ARBA" id="ARBA00003618"/>
    </source>
</evidence>
<dbReference type="RefSeq" id="WP_105247137.1">
    <property type="nucleotide sequence ID" value="NZ_PSZM01000040.1"/>
</dbReference>
<dbReference type="AlphaFoldDB" id="A0A2S8AB00"/>
<evidence type="ECO:0000256" key="2">
    <source>
        <dbReference type="ARBA" id="ARBA00009441"/>
    </source>
</evidence>
<reference evidence="12 13" key="1">
    <citation type="submission" date="2018-02" db="EMBL/GenBank/DDBJ databases">
        <title>Genome sequences of Apibacter spp., gut symbionts of Asian honey bees.</title>
        <authorList>
            <person name="Kwong W.K."/>
            <person name="Steele M.I."/>
            <person name="Moran N.A."/>
        </authorList>
    </citation>
    <scope>NUCLEOTIDE SEQUENCE [LARGE SCALE GENOMIC DNA]</scope>
    <source>
        <strain evidence="13">wkB301</strain>
    </source>
</reference>
<dbReference type="EMBL" id="PSZM01000040">
    <property type="protein sequence ID" value="PQL91778.1"/>
    <property type="molecule type" value="Genomic_DNA"/>
</dbReference>
<comment type="similarity">
    <text evidence="2 9">Belongs to the RecN family.</text>
</comment>
<keyword evidence="7 9" id="KW-0234">DNA repair</keyword>
<dbReference type="Proteomes" id="UP000238042">
    <property type="component" value="Unassembled WGS sequence"/>
</dbReference>
<dbReference type="GO" id="GO:0005524">
    <property type="term" value="F:ATP binding"/>
    <property type="evidence" value="ECO:0007669"/>
    <property type="project" value="UniProtKB-KW"/>
</dbReference>
<dbReference type="GO" id="GO:0043590">
    <property type="term" value="C:bacterial nucleoid"/>
    <property type="evidence" value="ECO:0007669"/>
    <property type="project" value="TreeGrafter"/>
</dbReference>
<dbReference type="NCBIfam" id="TIGR00634">
    <property type="entry name" value="recN"/>
    <property type="match status" value="1"/>
</dbReference>
<dbReference type="GO" id="GO:0006310">
    <property type="term" value="P:DNA recombination"/>
    <property type="evidence" value="ECO:0007669"/>
    <property type="project" value="InterPro"/>
</dbReference>
<dbReference type="InterPro" id="IPR003395">
    <property type="entry name" value="RecF/RecN/SMC_N"/>
</dbReference>
<keyword evidence="4" id="KW-0547">Nucleotide-binding</keyword>
<evidence type="ECO:0000256" key="5">
    <source>
        <dbReference type="ARBA" id="ARBA00022763"/>
    </source>
</evidence>
<dbReference type="InterPro" id="IPR004604">
    <property type="entry name" value="DNA_recomb/repair_RecN"/>
</dbReference>
<name>A0A2S8AB00_9FLAO</name>
<dbReference type="Gene3D" id="3.40.50.300">
    <property type="entry name" value="P-loop containing nucleotide triphosphate hydrolases"/>
    <property type="match status" value="2"/>
</dbReference>
<proteinExistence type="inferred from homology"/>
<dbReference type="Pfam" id="PF02463">
    <property type="entry name" value="SMC_N"/>
    <property type="match status" value="1"/>
</dbReference>
<evidence type="ECO:0000256" key="4">
    <source>
        <dbReference type="ARBA" id="ARBA00022741"/>
    </source>
</evidence>
<keyword evidence="6" id="KW-0067">ATP-binding</keyword>
<protein>
    <recommendedName>
        <fullName evidence="3 9">DNA repair protein RecN</fullName>
    </recommendedName>
    <alternativeName>
        <fullName evidence="8 9">Recombination protein N</fullName>
    </alternativeName>
</protein>
<keyword evidence="13" id="KW-1185">Reference proteome</keyword>
<evidence type="ECO:0000256" key="8">
    <source>
        <dbReference type="ARBA" id="ARBA00033408"/>
    </source>
</evidence>
<dbReference type="CDD" id="cd03241">
    <property type="entry name" value="ABC_RecN"/>
    <property type="match status" value="2"/>
</dbReference>
<dbReference type="OrthoDB" id="9806954at2"/>